<dbReference type="InterPro" id="IPR002423">
    <property type="entry name" value="Cpn60/GroEL/TCP-1"/>
</dbReference>
<dbReference type="EMBL" id="BGPR01004914">
    <property type="protein sequence ID" value="GBN04765.1"/>
    <property type="molecule type" value="Genomic_DNA"/>
</dbReference>
<dbReference type="GO" id="GO:0005524">
    <property type="term" value="F:ATP binding"/>
    <property type="evidence" value="ECO:0007669"/>
    <property type="project" value="UniProtKB-KW"/>
</dbReference>
<proteinExistence type="inferred from homology"/>
<dbReference type="Gene3D" id="3.30.260.10">
    <property type="entry name" value="TCP-1-like chaperonin intermediate domain"/>
    <property type="match status" value="1"/>
</dbReference>
<dbReference type="InterPro" id="IPR017998">
    <property type="entry name" value="Chaperone_TCP-1"/>
</dbReference>
<dbReference type="InterPro" id="IPR027410">
    <property type="entry name" value="TCP-1-like_intermed_sf"/>
</dbReference>
<reference evidence="5 6" key="1">
    <citation type="journal article" date="2019" name="Sci. Rep.">
        <title>Orb-weaving spider Araneus ventricosus genome elucidates the spidroin gene catalogue.</title>
        <authorList>
            <person name="Kono N."/>
            <person name="Nakamura H."/>
            <person name="Ohtoshi R."/>
            <person name="Moran D.A.P."/>
            <person name="Shinohara A."/>
            <person name="Yoshida Y."/>
            <person name="Fujiwara M."/>
            <person name="Mori M."/>
            <person name="Tomita M."/>
            <person name="Arakawa K."/>
        </authorList>
    </citation>
    <scope>NUCLEOTIDE SEQUENCE [LARGE SCALE GENOMIC DNA]</scope>
</reference>
<accession>A0A4Y2KQZ4</accession>
<keyword evidence="3" id="KW-0067">ATP-binding</keyword>
<organism evidence="5 6">
    <name type="scientific">Araneus ventricosus</name>
    <name type="common">Orbweaver spider</name>
    <name type="synonym">Epeira ventricosa</name>
    <dbReference type="NCBI Taxonomy" id="182803"/>
    <lineage>
        <taxon>Eukaryota</taxon>
        <taxon>Metazoa</taxon>
        <taxon>Ecdysozoa</taxon>
        <taxon>Arthropoda</taxon>
        <taxon>Chelicerata</taxon>
        <taxon>Arachnida</taxon>
        <taxon>Araneae</taxon>
        <taxon>Araneomorphae</taxon>
        <taxon>Entelegynae</taxon>
        <taxon>Araneoidea</taxon>
        <taxon>Araneidae</taxon>
        <taxon>Araneus</taxon>
    </lineage>
</organism>
<protein>
    <submittedName>
        <fullName evidence="5">T-complex protein 1 subunit beta</fullName>
    </submittedName>
</protein>
<keyword evidence="4" id="KW-0143">Chaperone</keyword>
<dbReference type="GO" id="GO:0140662">
    <property type="term" value="F:ATP-dependent protein folding chaperone"/>
    <property type="evidence" value="ECO:0007669"/>
    <property type="project" value="InterPro"/>
</dbReference>
<dbReference type="SUPFAM" id="SSF54849">
    <property type="entry name" value="GroEL-intermediate domain like"/>
    <property type="match status" value="1"/>
</dbReference>
<dbReference type="Gene3D" id="1.10.560.10">
    <property type="entry name" value="GroEL-like equatorial domain"/>
    <property type="match status" value="1"/>
</dbReference>
<evidence type="ECO:0000256" key="3">
    <source>
        <dbReference type="ARBA" id="ARBA00022840"/>
    </source>
</evidence>
<keyword evidence="2" id="KW-0547">Nucleotide-binding</keyword>
<dbReference type="AlphaFoldDB" id="A0A4Y2KQZ4"/>
<dbReference type="Gene3D" id="3.50.7.10">
    <property type="entry name" value="GroEL"/>
    <property type="match status" value="1"/>
</dbReference>
<comment type="caution">
    <text evidence="5">The sequence shown here is derived from an EMBL/GenBank/DDBJ whole genome shotgun (WGS) entry which is preliminary data.</text>
</comment>
<evidence type="ECO:0000313" key="6">
    <source>
        <dbReference type="Proteomes" id="UP000499080"/>
    </source>
</evidence>
<comment type="similarity">
    <text evidence="1">Belongs to the TCP-1 chaperonin family.</text>
</comment>
<dbReference type="InterPro" id="IPR027409">
    <property type="entry name" value="GroEL-like_apical_dom_sf"/>
</dbReference>
<evidence type="ECO:0000256" key="4">
    <source>
        <dbReference type="ARBA" id="ARBA00023186"/>
    </source>
</evidence>
<dbReference type="SUPFAM" id="SSF52029">
    <property type="entry name" value="GroEL apical domain-like"/>
    <property type="match status" value="1"/>
</dbReference>
<dbReference type="OrthoDB" id="10259763at2759"/>
<evidence type="ECO:0000313" key="5">
    <source>
        <dbReference type="EMBL" id="GBN04765.1"/>
    </source>
</evidence>
<evidence type="ECO:0000256" key="1">
    <source>
        <dbReference type="ARBA" id="ARBA00008020"/>
    </source>
</evidence>
<dbReference type="InterPro" id="IPR027413">
    <property type="entry name" value="GROEL-like_equatorial_sf"/>
</dbReference>
<dbReference type="SUPFAM" id="SSF48592">
    <property type="entry name" value="GroEL equatorial domain-like"/>
    <property type="match status" value="1"/>
</dbReference>
<gene>
    <name evidence="5" type="primary">CCT2_1</name>
    <name evidence="5" type="ORF">AVEN_167839_1</name>
</gene>
<sequence>GEIVSDVERCETVKLGCCDRIEEVMNGEDHLLKFSVGESCTVVLRGATEQILNEAERALHDVLCVLVTAVSESLIALGSGCTEMLMARRVLVKASETSGKESSAMEAYARALMQVNILLSLSF</sequence>
<dbReference type="Proteomes" id="UP000499080">
    <property type="component" value="Unassembled WGS sequence"/>
</dbReference>
<dbReference type="Pfam" id="PF00118">
    <property type="entry name" value="Cpn60_TCP1"/>
    <property type="match status" value="1"/>
</dbReference>
<evidence type="ECO:0000256" key="2">
    <source>
        <dbReference type="ARBA" id="ARBA00022741"/>
    </source>
</evidence>
<keyword evidence="6" id="KW-1185">Reference proteome</keyword>
<feature type="non-terminal residue" evidence="5">
    <location>
        <position position="1"/>
    </location>
</feature>
<dbReference type="PANTHER" id="PTHR11353">
    <property type="entry name" value="CHAPERONIN"/>
    <property type="match status" value="1"/>
</dbReference>
<name>A0A4Y2KQZ4_ARAVE</name>